<geneLocation type="plasmid" evidence="1 2">
    <name>unnamed3</name>
</geneLocation>
<evidence type="ECO:0000313" key="1">
    <source>
        <dbReference type="EMBL" id="QKS49801.1"/>
    </source>
</evidence>
<proteinExistence type="predicted"/>
<dbReference type="Proteomes" id="UP000509702">
    <property type="component" value="Plasmid unnamed3"/>
</dbReference>
<keyword evidence="2" id="KW-1185">Reference proteome</keyword>
<reference evidence="1 2" key="1">
    <citation type="submission" date="2020-06" db="EMBL/GenBank/DDBJ databases">
        <title>Complete genome of Azosprillum oryzae KACC14407.</title>
        <authorList>
            <person name="Kim M."/>
            <person name="Park Y.-J."/>
            <person name="Shin J.-H."/>
        </authorList>
    </citation>
    <scope>NUCLEOTIDE SEQUENCE [LARGE SCALE GENOMIC DNA]</scope>
    <source>
        <strain evidence="1 2">KACC 14407</strain>
        <plasmid evidence="1 2">unnamed3</plasmid>
    </source>
</reference>
<dbReference type="InterPro" id="IPR045397">
    <property type="entry name" value="TumE-like"/>
</dbReference>
<gene>
    <name evidence="1" type="ORF">HUE56_04510</name>
</gene>
<dbReference type="Pfam" id="PF20126">
    <property type="entry name" value="TumE"/>
    <property type="match status" value="1"/>
</dbReference>
<name>A0A6N1ADM2_9PROT</name>
<protein>
    <submittedName>
        <fullName evidence="1">Uncharacterized protein</fullName>
    </submittedName>
</protein>
<dbReference type="KEGG" id="aoz:HUE56_04510"/>
<evidence type="ECO:0000313" key="2">
    <source>
        <dbReference type="Proteomes" id="UP000509702"/>
    </source>
</evidence>
<dbReference type="OrthoDB" id="7451512at2"/>
<dbReference type="EMBL" id="CP054617">
    <property type="protein sequence ID" value="QKS49801.1"/>
    <property type="molecule type" value="Genomic_DNA"/>
</dbReference>
<keyword evidence="1" id="KW-0614">Plasmid</keyword>
<accession>A0A6N1ADM2</accession>
<dbReference type="RefSeq" id="WP_149201742.1">
    <property type="nucleotide sequence ID" value="NZ_BSOV01000012.1"/>
</dbReference>
<sequence length="98" mass="11619">MNAELVIRRRVAYGNRDFAEMVVWRVPEPVPPTTHGFKYRLVYIVDGRRVLGFDNERGKGDHRHQDDAEHPYEFVNVDRLLADFVAAVRQWRTDHDRT</sequence>
<organism evidence="1 2">
    <name type="scientific">Azospirillum oryzae</name>
    <dbReference type="NCBI Taxonomy" id="286727"/>
    <lineage>
        <taxon>Bacteria</taxon>
        <taxon>Pseudomonadati</taxon>
        <taxon>Pseudomonadota</taxon>
        <taxon>Alphaproteobacteria</taxon>
        <taxon>Rhodospirillales</taxon>
        <taxon>Azospirillaceae</taxon>
        <taxon>Azospirillum</taxon>
    </lineage>
</organism>
<dbReference type="AlphaFoldDB" id="A0A6N1ADM2"/>